<dbReference type="EMBL" id="CAESGF010000037">
    <property type="protein sequence ID" value="CAB4365602.1"/>
    <property type="molecule type" value="Genomic_DNA"/>
</dbReference>
<dbReference type="SUPFAM" id="SSF51735">
    <property type="entry name" value="NAD(P)-binding Rossmann-fold domains"/>
    <property type="match status" value="1"/>
</dbReference>
<dbReference type="PANTHER" id="PTHR43669">
    <property type="entry name" value="5-KETO-D-GLUCONATE 5-REDUCTASE"/>
    <property type="match status" value="1"/>
</dbReference>
<dbReference type="PRINTS" id="PR00081">
    <property type="entry name" value="GDHRDH"/>
</dbReference>
<dbReference type="Gene3D" id="3.40.50.720">
    <property type="entry name" value="NAD(P)-binding Rossmann-like Domain"/>
    <property type="match status" value="1"/>
</dbReference>
<dbReference type="PRINTS" id="PR00080">
    <property type="entry name" value="SDRFAMILY"/>
</dbReference>
<name>A0A6J6ABL7_9ZZZZ</name>
<keyword evidence="2" id="KW-0560">Oxidoreductase</keyword>
<accession>A0A6J6ABL7</accession>
<protein>
    <submittedName>
        <fullName evidence="3">Unannotated protein</fullName>
    </submittedName>
</protein>
<organism evidence="3">
    <name type="scientific">freshwater metagenome</name>
    <dbReference type="NCBI Taxonomy" id="449393"/>
    <lineage>
        <taxon>unclassified sequences</taxon>
        <taxon>metagenomes</taxon>
        <taxon>ecological metagenomes</taxon>
    </lineage>
</organism>
<dbReference type="AlphaFoldDB" id="A0A6J6ABL7"/>
<comment type="similarity">
    <text evidence="1">Belongs to the short-chain dehydrogenases/reductases (SDR) family.</text>
</comment>
<evidence type="ECO:0000256" key="1">
    <source>
        <dbReference type="ARBA" id="ARBA00006484"/>
    </source>
</evidence>
<dbReference type="GO" id="GO:0016491">
    <property type="term" value="F:oxidoreductase activity"/>
    <property type="evidence" value="ECO:0007669"/>
    <property type="project" value="UniProtKB-KW"/>
</dbReference>
<proteinExistence type="inferred from homology"/>
<sequence length="280" mass="28862">MTTPLTGTRRMAGRVAIVTGASRGIGRSIAEAFAAEGAAVAVAARTLGRGDDSLPGSLEETVEAIIAAGGQAIPVVCDVTNDDDLIRLVEIANSELGVIDTLVNNAAATVPGRPGKRPQMPQSDGPARIPTVLDLPLKAVRMQFEVNLFAPWRLMQLIAPQMCAAGRGWIINIGSEAARMPGFTGAYGSSKLSLEHLTASVAAAVGELGLAVNALLPSLPVPTPGLQWVGGGSDREQTPEDFAEAAVLLALADPGVTNGRVRHSADVLQPELGERGWLGG</sequence>
<reference evidence="3" key="1">
    <citation type="submission" date="2020-05" db="EMBL/GenBank/DDBJ databases">
        <authorList>
            <person name="Chiriac C."/>
            <person name="Salcher M."/>
            <person name="Ghai R."/>
            <person name="Kavagutti S V."/>
        </authorList>
    </citation>
    <scope>NUCLEOTIDE SEQUENCE</scope>
</reference>
<dbReference type="InterPro" id="IPR036291">
    <property type="entry name" value="NAD(P)-bd_dom_sf"/>
</dbReference>
<evidence type="ECO:0000256" key="2">
    <source>
        <dbReference type="ARBA" id="ARBA00023002"/>
    </source>
</evidence>
<dbReference type="PANTHER" id="PTHR43669:SF3">
    <property type="entry name" value="ALCOHOL DEHYDROGENASE, PUTATIVE (AFU_ORTHOLOGUE AFUA_3G03445)-RELATED"/>
    <property type="match status" value="1"/>
</dbReference>
<gene>
    <name evidence="3" type="ORF">UFOPK4189_03344</name>
</gene>
<dbReference type="Pfam" id="PF00106">
    <property type="entry name" value="adh_short"/>
    <property type="match status" value="1"/>
</dbReference>
<dbReference type="InterPro" id="IPR002347">
    <property type="entry name" value="SDR_fam"/>
</dbReference>
<evidence type="ECO:0000313" key="3">
    <source>
        <dbReference type="EMBL" id="CAB4365602.1"/>
    </source>
</evidence>